<proteinExistence type="predicted"/>
<feature type="domain" description="DUF2268" evidence="1">
    <location>
        <begin position="67"/>
        <end position="258"/>
    </location>
</feature>
<gene>
    <name evidence="2" type="primary">yjaZ_2</name>
    <name evidence="2" type="ORF">J1TS3_29930</name>
</gene>
<dbReference type="Pfam" id="PF10026">
    <property type="entry name" value="DUF2268"/>
    <property type="match status" value="1"/>
</dbReference>
<name>A0ABQ4K7Z9_9BACI</name>
<protein>
    <recommendedName>
        <fullName evidence="1">DUF2268 domain-containing protein</fullName>
    </recommendedName>
</protein>
<comment type="caution">
    <text evidence="2">The sequence shown here is derived from an EMBL/GenBank/DDBJ whole genome shotgun (WGS) entry which is preliminary data.</text>
</comment>
<accession>A0ABQ4K7Z9</accession>
<organism evidence="2 3">
    <name type="scientific">Siminovitchia fordii</name>
    <dbReference type="NCBI Taxonomy" id="254759"/>
    <lineage>
        <taxon>Bacteria</taxon>
        <taxon>Bacillati</taxon>
        <taxon>Bacillota</taxon>
        <taxon>Bacilli</taxon>
        <taxon>Bacillales</taxon>
        <taxon>Bacillaceae</taxon>
        <taxon>Siminovitchia</taxon>
    </lineage>
</organism>
<dbReference type="InterPro" id="IPR018728">
    <property type="entry name" value="DUF2268"/>
</dbReference>
<evidence type="ECO:0000313" key="2">
    <source>
        <dbReference type="EMBL" id="GIN21859.1"/>
    </source>
</evidence>
<dbReference type="Proteomes" id="UP000680279">
    <property type="component" value="Unassembled WGS sequence"/>
</dbReference>
<dbReference type="EMBL" id="BOQT01000011">
    <property type="protein sequence ID" value="GIN21859.1"/>
    <property type="molecule type" value="Genomic_DNA"/>
</dbReference>
<evidence type="ECO:0000259" key="1">
    <source>
        <dbReference type="Pfam" id="PF10026"/>
    </source>
</evidence>
<keyword evidence="3" id="KW-1185">Reference proteome</keyword>
<reference evidence="2 3" key="1">
    <citation type="submission" date="2021-03" db="EMBL/GenBank/DDBJ databases">
        <title>Antimicrobial resistance genes in bacteria isolated from Japanese honey, and their potential for conferring macrolide and lincosamide resistance in the American foulbrood pathogen Paenibacillus larvae.</title>
        <authorList>
            <person name="Okamoto M."/>
            <person name="Kumagai M."/>
            <person name="Kanamori H."/>
            <person name="Takamatsu D."/>
        </authorList>
    </citation>
    <scope>NUCLEOTIDE SEQUENCE [LARGE SCALE GENOMIC DNA]</scope>
    <source>
        <strain evidence="2 3">J1TS3</strain>
    </source>
</reference>
<sequence>MVDMSVMRTDRWLSDLYDDPVKICEKIKIHFDGASASEIYDYLTFHGMYTPQKTGSFAVKKLKENKVWDIVQDEKMKLQKVWEGPRIPVFIFPSDTTNEILNQEFRGKSGLAFKDKLFLFVSEENNEAEIRSLFTHEYNHACRLSKYHKDEEEYVLLDTIILEGMAENAVRERFGAEFMSNWTSYYSNEELKKIWRRLVYPNRSTLKVSAKHQDIMYGLRSYPKMAGYCVGYYLVNQYMESKGLSSKDLLSIHSEKFVSFAY</sequence>
<evidence type="ECO:0000313" key="3">
    <source>
        <dbReference type="Proteomes" id="UP000680279"/>
    </source>
</evidence>